<reference evidence="11 12" key="1">
    <citation type="submission" date="2017-01" db="EMBL/GenBank/DDBJ databases">
        <title>Complete Genome Sequence of Dolosigranulum pigrum isolated from a Patient with interstitial lung disease.</title>
        <authorList>
            <person name="Mukhopadhyay R."/>
            <person name="Joaquin J."/>
            <person name="Hogue R."/>
            <person name="Fitzgerald S."/>
            <person name="Jospin G."/>
            <person name="Eisen J.A."/>
            <person name="Chaturvedi V."/>
        </authorList>
    </citation>
    <scope>NUCLEOTIDE SEQUENCE [LARGE SCALE GENOMIC DNA]</scope>
    <source>
        <strain evidence="11 12">15S00348</strain>
    </source>
</reference>
<dbReference type="PIRSF" id="PIRSF000194">
    <property type="entry name" value="DHFR"/>
    <property type="match status" value="1"/>
</dbReference>
<evidence type="ECO:0000256" key="5">
    <source>
        <dbReference type="ARBA" id="ARBA00022857"/>
    </source>
</evidence>
<evidence type="ECO:0000256" key="1">
    <source>
        <dbReference type="ARBA" id="ARBA00004903"/>
    </source>
</evidence>
<dbReference type="EMBL" id="MUYF01000003">
    <property type="protein sequence ID" value="OOL80784.1"/>
    <property type="molecule type" value="Genomic_DNA"/>
</dbReference>
<keyword evidence="6 8" id="KW-0560">Oxidoreductase</keyword>
<dbReference type="InterPro" id="IPR001796">
    <property type="entry name" value="DHFR_dom"/>
</dbReference>
<dbReference type="GO" id="GO:0046654">
    <property type="term" value="P:tetrahydrofolate biosynthetic process"/>
    <property type="evidence" value="ECO:0007669"/>
    <property type="project" value="UniProtKB-UniPathway"/>
</dbReference>
<evidence type="ECO:0000256" key="2">
    <source>
        <dbReference type="ARBA" id="ARBA00009539"/>
    </source>
</evidence>
<dbReference type="InterPro" id="IPR017925">
    <property type="entry name" value="DHFR_CS"/>
</dbReference>
<name>A0A1S8KM19_9LACT</name>
<organism evidence="11 12">
    <name type="scientific">Dolosigranulum pigrum</name>
    <dbReference type="NCBI Taxonomy" id="29394"/>
    <lineage>
        <taxon>Bacteria</taxon>
        <taxon>Bacillati</taxon>
        <taxon>Bacillota</taxon>
        <taxon>Bacilli</taxon>
        <taxon>Lactobacillales</taxon>
        <taxon>Carnobacteriaceae</taxon>
        <taxon>Dolosigranulum</taxon>
    </lineage>
</organism>
<dbReference type="Proteomes" id="UP000190409">
    <property type="component" value="Unassembled WGS sequence"/>
</dbReference>
<dbReference type="AlphaFoldDB" id="A0A1S8KM19"/>
<dbReference type="GO" id="GO:0004146">
    <property type="term" value="F:dihydrofolate reductase activity"/>
    <property type="evidence" value="ECO:0007669"/>
    <property type="project" value="UniProtKB-EC"/>
</dbReference>
<evidence type="ECO:0000313" key="12">
    <source>
        <dbReference type="Proteomes" id="UP000190409"/>
    </source>
</evidence>
<dbReference type="PANTHER" id="PTHR48069">
    <property type="entry name" value="DIHYDROFOLATE REDUCTASE"/>
    <property type="match status" value="1"/>
</dbReference>
<dbReference type="GO" id="GO:0005829">
    <property type="term" value="C:cytosol"/>
    <property type="evidence" value="ECO:0007669"/>
    <property type="project" value="TreeGrafter"/>
</dbReference>
<comment type="catalytic activity">
    <reaction evidence="8">
        <text>(6S)-5,6,7,8-tetrahydrofolate + NADP(+) = 7,8-dihydrofolate + NADPH + H(+)</text>
        <dbReference type="Rhea" id="RHEA:15009"/>
        <dbReference type="ChEBI" id="CHEBI:15378"/>
        <dbReference type="ChEBI" id="CHEBI:57451"/>
        <dbReference type="ChEBI" id="CHEBI:57453"/>
        <dbReference type="ChEBI" id="CHEBI:57783"/>
        <dbReference type="ChEBI" id="CHEBI:58349"/>
        <dbReference type="EC" id="1.5.1.3"/>
    </reaction>
</comment>
<evidence type="ECO:0000256" key="3">
    <source>
        <dbReference type="ARBA" id="ARBA00012856"/>
    </source>
</evidence>
<dbReference type="SUPFAM" id="SSF53597">
    <property type="entry name" value="Dihydrofolate reductase-like"/>
    <property type="match status" value="1"/>
</dbReference>
<accession>A0A1S8KM19</accession>
<dbReference type="EC" id="1.5.1.3" evidence="3 8"/>
<sequence>MLTFVWTEDENQLIGRANKLPWHLPADLKHFKAVTVGDAVLMGRKTYESLPIKPLPNRRNIILTRNKDYVAPGAEVFHSKEAILSAVDTDQQTLHIIGGGEIYRLFIDEVDELYRTVIEGDFEGDTYFPTLDFSEFELLSKKEGIVDEANRHPHTFYHYRRKNT</sequence>
<dbReference type="Gene3D" id="3.40.430.10">
    <property type="entry name" value="Dihydrofolate Reductase, subunit A"/>
    <property type="match status" value="1"/>
</dbReference>
<dbReference type="GO" id="GO:0070401">
    <property type="term" value="F:NADP+ binding"/>
    <property type="evidence" value="ECO:0007669"/>
    <property type="project" value="UniProtKB-ARBA"/>
</dbReference>
<dbReference type="FunFam" id="3.40.430.10:FF:000001">
    <property type="entry name" value="Dihydrofolate reductase"/>
    <property type="match status" value="1"/>
</dbReference>
<dbReference type="PROSITE" id="PS00075">
    <property type="entry name" value="DHFR_1"/>
    <property type="match status" value="1"/>
</dbReference>
<dbReference type="PRINTS" id="PR00070">
    <property type="entry name" value="DHFR"/>
</dbReference>
<dbReference type="CDD" id="cd00209">
    <property type="entry name" value="DHFR"/>
    <property type="match status" value="1"/>
</dbReference>
<gene>
    <name evidence="11" type="ORF">BWX42_02445</name>
</gene>
<protein>
    <recommendedName>
        <fullName evidence="3 8">Dihydrofolate reductase</fullName>
        <ecNumber evidence="3 8">1.5.1.3</ecNumber>
    </recommendedName>
</protein>
<evidence type="ECO:0000256" key="9">
    <source>
        <dbReference type="RuleBase" id="RU004474"/>
    </source>
</evidence>
<evidence type="ECO:0000256" key="6">
    <source>
        <dbReference type="ARBA" id="ARBA00023002"/>
    </source>
</evidence>
<dbReference type="UniPathway" id="UPA00077">
    <property type="reaction ID" value="UER00158"/>
</dbReference>
<comment type="similarity">
    <text evidence="2 8 9">Belongs to the dihydrofolate reductase family.</text>
</comment>
<dbReference type="PANTHER" id="PTHR48069:SF3">
    <property type="entry name" value="DIHYDROFOLATE REDUCTASE"/>
    <property type="match status" value="1"/>
</dbReference>
<proteinExistence type="inferred from homology"/>
<comment type="pathway">
    <text evidence="1 8">Cofactor biosynthesis; tetrahydrofolate biosynthesis; 5,6,7,8-tetrahydrofolate from 7,8-dihydrofolate: step 1/1.</text>
</comment>
<comment type="function">
    <text evidence="7 8">Key enzyme in folate metabolism. Catalyzes an essential reaction for de novo glycine and purine synthesis, and for DNA precursor synthesis.</text>
</comment>
<feature type="domain" description="DHFR" evidence="10">
    <location>
        <begin position="1"/>
        <end position="161"/>
    </location>
</feature>
<comment type="caution">
    <text evidence="11">The sequence shown here is derived from an EMBL/GenBank/DDBJ whole genome shotgun (WGS) entry which is preliminary data.</text>
</comment>
<keyword evidence="5 8" id="KW-0521">NADP</keyword>
<dbReference type="Pfam" id="PF00186">
    <property type="entry name" value="DHFR_1"/>
    <property type="match status" value="1"/>
</dbReference>
<dbReference type="GO" id="GO:0046452">
    <property type="term" value="P:dihydrofolate metabolic process"/>
    <property type="evidence" value="ECO:0007669"/>
    <property type="project" value="TreeGrafter"/>
</dbReference>
<evidence type="ECO:0000256" key="7">
    <source>
        <dbReference type="ARBA" id="ARBA00025067"/>
    </source>
</evidence>
<dbReference type="GO" id="GO:0006730">
    <property type="term" value="P:one-carbon metabolic process"/>
    <property type="evidence" value="ECO:0007669"/>
    <property type="project" value="UniProtKB-KW"/>
</dbReference>
<dbReference type="PROSITE" id="PS51330">
    <property type="entry name" value="DHFR_2"/>
    <property type="match status" value="1"/>
</dbReference>
<evidence type="ECO:0000259" key="10">
    <source>
        <dbReference type="PROSITE" id="PS51330"/>
    </source>
</evidence>
<keyword evidence="4 8" id="KW-0554">One-carbon metabolism</keyword>
<dbReference type="InterPro" id="IPR012259">
    <property type="entry name" value="DHFR"/>
</dbReference>
<dbReference type="GO" id="GO:0046655">
    <property type="term" value="P:folic acid metabolic process"/>
    <property type="evidence" value="ECO:0007669"/>
    <property type="project" value="TreeGrafter"/>
</dbReference>
<dbReference type="InterPro" id="IPR024072">
    <property type="entry name" value="DHFR-like_dom_sf"/>
</dbReference>
<evidence type="ECO:0000256" key="4">
    <source>
        <dbReference type="ARBA" id="ARBA00022563"/>
    </source>
</evidence>
<evidence type="ECO:0000256" key="8">
    <source>
        <dbReference type="PIRNR" id="PIRNR000194"/>
    </source>
</evidence>
<evidence type="ECO:0000313" key="11">
    <source>
        <dbReference type="EMBL" id="OOL80784.1"/>
    </source>
</evidence>